<name>A0A1H5S581_9FLAO</name>
<dbReference type="OrthoDB" id="9179901at2"/>
<dbReference type="Proteomes" id="UP000236738">
    <property type="component" value="Unassembled WGS sequence"/>
</dbReference>
<dbReference type="PROSITE" id="PS51257">
    <property type="entry name" value="PROKAR_LIPOPROTEIN"/>
    <property type="match status" value="1"/>
</dbReference>
<reference evidence="2" key="1">
    <citation type="submission" date="2016-10" db="EMBL/GenBank/DDBJ databases">
        <authorList>
            <person name="Varghese N."/>
            <person name="Submissions S."/>
        </authorList>
    </citation>
    <scope>NUCLEOTIDE SEQUENCE [LARGE SCALE GENOMIC DNA]</scope>
    <source>
        <strain evidence="2">DSM 21580</strain>
    </source>
</reference>
<dbReference type="RefSeq" id="WP_103912124.1">
    <property type="nucleotide sequence ID" value="NZ_FNUS01000001.1"/>
</dbReference>
<gene>
    <name evidence="1" type="ORF">SAMN05421847_0049</name>
</gene>
<accession>A0A1H5S581</accession>
<proteinExistence type="predicted"/>
<dbReference type="AlphaFoldDB" id="A0A1H5S581"/>
<protein>
    <recommendedName>
        <fullName evidence="3">Lipoprotein</fullName>
    </recommendedName>
</protein>
<organism evidence="1 2">
    <name type="scientific">Halpernia humi</name>
    <dbReference type="NCBI Taxonomy" id="493375"/>
    <lineage>
        <taxon>Bacteria</taxon>
        <taxon>Pseudomonadati</taxon>
        <taxon>Bacteroidota</taxon>
        <taxon>Flavobacteriia</taxon>
        <taxon>Flavobacteriales</taxon>
        <taxon>Weeksellaceae</taxon>
        <taxon>Chryseobacterium group</taxon>
        <taxon>Halpernia</taxon>
    </lineage>
</organism>
<evidence type="ECO:0000313" key="2">
    <source>
        <dbReference type="Proteomes" id="UP000236738"/>
    </source>
</evidence>
<evidence type="ECO:0008006" key="3">
    <source>
        <dbReference type="Google" id="ProtNLM"/>
    </source>
</evidence>
<sequence length="147" mass="16932">MKIKYFYFSIFLALFSCNKIKETAKSTINKSGEIVSKSGAEFADGLKKGVDETFKNELILSDQLKKENIEVGKLDYENDDVNGNKVKIYLIFKKPINKKITVKLLDSEKKEYARIDDTLIANENQSKNIEWNFGKTFIQSRGFIKIE</sequence>
<dbReference type="EMBL" id="FNUS01000001">
    <property type="protein sequence ID" value="SEF45762.1"/>
    <property type="molecule type" value="Genomic_DNA"/>
</dbReference>
<keyword evidence="2" id="KW-1185">Reference proteome</keyword>
<evidence type="ECO:0000313" key="1">
    <source>
        <dbReference type="EMBL" id="SEF45762.1"/>
    </source>
</evidence>